<feature type="domain" description="GOLD" evidence="1">
    <location>
        <begin position="1"/>
        <end position="110"/>
    </location>
</feature>
<dbReference type="EMBL" id="JAGKQH010000009">
    <property type="protein sequence ID" value="KAG6591898.1"/>
    <property type="molecule type" value="Genomic_DNA"/>
</dbReference>
<keyword evidence="3" id="KW-1185">Reference proteome</keyword>
<dbReference type="AlphaFoldDB" id="A0AAV6N668"/>
<name>A0AAV6N668_9ROSI</name>
<organism evidence="2 3">
    <name type="scientific">Cucurbita argyrosperma subsp. sororia</name>
    <dbReference type="NCBI Taxonomy" id="37648"/>
    <lineage>
        <taxon>Eukaryota</taxon>
        <taxon>Viridiplantae</taxon>
        <taxon>Streptophyta</taxon>
        <taxon>Embryophyta</taxon>
        <taxon>Tracheophyta</taxon>
        <taxon>Spermatophyta</taxon>
        <taxon>Magnoliopsida</taxon>
        <taxon>eudicotyledons</taxon>
        <taxon>Gunneridae</taxon>
        <taxon>Pentapetalae</taxon>
        <taxon>rosids</taxon>
        <taxon>fabids</taxon>
        <taxon>Cucurbitales</taxon>
        <taxon>Cucurbitaceae</taxon>
        <taxon>Cucurbiteae</taxon>
        <taxon>Cucurbita</taxon>
    </lineage>
</organism>
<comment type="caution">
    <text evidence="2">The sequence shown here is derived from an EMBL/GenBank/DDBJ whole genome shotgun (WGS) entry which is preliminary data.</text>
</comment>
<accession>A0AAV6N668</accession>
<dbReference type="PANTHER" id="PTHR33558">
    <property type="entry name" value="GLUTAREDOXIN-LIKE PROTEIN C5ORF63 HOMOLOG"/>
    <property type="match status" value="1"/>
</dbReference>
<evidence type="ECO:0000313" key="2">
    <source>
        <dbReference type="EMBL" id="KAG6591898.1"/>
    </source>
</evidence>
<dbReference type="Proteomes" id="UP000685013">
    <property type="component" value="Chromosome 9"/>
</dbReference>
<sequence>MATLYQDAEAWNAVSRFRRLSNVQSMASSTVLDYDEDDNATSPTISVMAKSSREKNASGGFGFSTEEPGIYPACFAEDGGNRDGEESSSHDINSLAGGFKIERIQFQFPISGNARFTSAYLIAGSDSLHDVGLQVRDITTNPEWERADQYGIPVLAKVLSNGSEKGFAKEGFLSPHDYQSSKLLKKEKAMIVLFMKGRIIHLPDFPGRPRHPFW</sequence>
<evidence type="ECO:0000313" key="3">
    <source>
        <dbReference type="Proteomes" id="UP000685013"/>
    </source>
</evidence>
<protein>
    <recommendedName>
        <fullName evidence="1">GOLD domain-containing protein</fullName>
    </recommendedName>
</protein>
<evidence type="ECO:0000259" key="1">
    <source>
        <dbReference type="PROSITE" id="PS50866"/>
    </source>
</evidence>
<dbReference type="InterPro" id="IPR009038">
    <property type="entry name" value="GOLD_dom"/>
</dbReference>
<gene>
    <name evidence="2" type="ORF">SDJN03_14244</name>
</gene>
<proteinExistence type="predicted"/>
<dbReference type="PANTHER" id="PTHR33558:SF1">
    <property type="entry name" value="GLUTAREDOXIN-LIKE PROTEIN C5ORF63 HOMOLOG"/>
    <property type="match status" value="1"/>
</dbReference>
<feature type="non-terminal residue" evidence="2">
    <location>
        <position position="1"/>
    </location>
</feature>
<dbReference type="InterPro" id="IPR052565">
    <property type="entry name" value="Glutaredoxin-like_YDR286C"/>
</dbReference>
<reference evidence="2 3" key="1">
    <citation type="journal article" date="2021" name="Hortic Res">
        <title>The domestication of Cucurbita argyrosperma as revealed by the genome of its wild relative.</title>
        <authorList>
            <person name="Barrera-Redondo J."/>
            <person name="Sanchez-de la Vega G."/>
            <person name="Aguirre-Liguori J.A."/>
            <person name="Castellanos-Morales G."/>
            <person name="Gutierrez-Guerrero Y.T."/>
            <person name="Aguirre-Dugua X."/>
            <person name="Aguirre-Planter E."/>
            <person name="Tenaillon M.I."/>
            <person name="Lira-Saade R."/>
            <person name="Eguiarte L.E."/>
        </authorList>
    </citation>
    <scope>NUCLEOTIDE SEQUENCE [LARGE SCALE GENOMIC DNA]</scope>
    <source>
        <strain evidence="2">JBR-2021</strain>
    </source>
</reference>
<dbReference type="PROSITE" id="PS50866">
    <property type="entry name" value="GOLD"/>
    <property type="match status" value="1"/>
</dbReference>